<keyword evidence="4" id="KW-0238">DNA-binding</keyword>
<keyword evidence="2" id="KW-0677">Repeat</keyword>
<dbReference type="PROSITE" id="PS51294">
    <property type="entry name" value="HTH_MYB"/>
    <property type="match status" value="1"/>
</dbReference>
<comment type="caution">
    <text evidence="9">The sequence shown here is derived from an EMBL/GenBank/DDBJ whole genome shotgun (WGS) entry which is preliminary data.</text>
</comment>
<evidence type="ECO:0000259" key="7">
    <source>
        <dbReference type="PROSITE" id="PS50090"/>
    </source>
</evidence>
<dbReference type="InterPro" id="IPR001005">
    <property type="entry name" value="SANT/Myb"/>
</dbReference>
<evidence type="ECO:0000313" key="10">
    <source>
        <dbReference type="Proteomes" id="UP000623129"/>
    </source>
</evidence>
<evidence type="ECO:0000256" key="5">
    <source>
        <dbReference type="ARBA" id="ARBA00023163"/>
    </source>
</evidence>
<evidence type="ECO:0000256" key="3">
    <source>
        <dbReference type="ARBA" id="ARBA00023015"/>
    </source>
</evidence>
<keyword evidence="3" id="KW-0805">Transcription regulation</keyword>
<dbReference type="GO" id="GO:0006355">
    <property type="term" value="P:regulation of DNA-templated transcription"/>
    <property type="evidence" value="ECO:0007669"/>
    <property type="project" value="UniProtKB-ARBA"/>
</dbReference>
<evidence type="ECO:0000313" key="9">
    <source>
        <dbReference type="EMBL" id="KAF3324985.1"/>
    </source>
</evidence>
<dbReference type="GO" id="GO:0005634">
    <property type="term" value="C:nucleus"/>
    <property type="evidence" value="ECO:0007669"/>
    <property type="project" value="UniProtKB-SubCell"/>
</dbReference>
<protein>
    <submittedName>
        <fullName evidence="9">Protein ODORANT1</fullName>
    </submittedName>
</protein>
<dbReference type="GO" id="GO:0046394">
    <property type="term" value="P:carboxylic acid biosynthetic process"/>
    <property type="evidence" value="ECO:0007669"/>
    <property type="project" value="UniProtKB-ARBA"/>
</dbReference>
<dbReference type="PANTHER" id="PTHR47999:SF2">
    <property type="entry name" value="PROTEIN ODORANT1-LIKE"/>
    <property type="match status" value="1"/>
</dbReference>
<dbReference type="Pfam" id="PF00249">
    <property type="entry name" value="Myb_DNA-binding"/>
    <property type="match status" value="1"/>
</dbReference>
<evidence type="ECO:0000256" key="1">
    <source>
        <dbReference type="ARBA" id="ARBA00004123"/>
    </source>
</evidence>
<keyword evidence="6" id="KW-0539">Nucleus</keyword>
<evidence type="ECO:0000259" key="8">
    <source>
        <dbReference type="PROSITE" id="PS51294"/>
    </source>
</evidence>
<reference evidence="9" key="1">
    <citation type="submission" date="2020-01" db="EMBL/GenBank/DDBJ databases">
        <title>Genome sequence of Kobresia littledalei, the first chromosome-level genome in the family Cyperaceae.</title>
        <authorList>
            <person name="Qu G."/>
        </authorList>
    </citation>
    <scope>NUCLEOTIDE SEQUENCE</scope>
    <source>
        <strain evidence="9">C.B.Clarke</strain>
        <tissue evidence="9">Leaf</tissue>
    </source>
</reference>
<sequence length="103" mass="11823">MGRQPCCDKLGVKRGPWTAEEDKKLINFILTSGGHCCWRAVPKLAGLLRCGKSCRLRWTNYLRPDLKRGLLSEAEEKMVIDLHAKLGNRFDFFVINSFCFFSL</sequence>
<dbReference type="SUPFAM" id="SSF46689">
    <property type="entry name" value="Homeodomain-like"/>
    <property type="match status" value="1"/>
</dbReference>
<dbReference type="Gene3D" id="1.10.10.60">
    <property type="entry name" value="Homeodomain-like"/>
    <property type="match status" value="1"/>
</dbReference>
<dbReference type="SMART" id="SM00717">
    <property type="entry name" value="SANT"/>
    <property type="match status" value="1"/>
</dbReference>
<dbReference type="EMBL" id="SWLB01000021">
    <property type="protein sequence ID" value="KAF3324985.1"/>
    <property type="molecule type" value="Genomic_DNA"/>
</dbReference>
<dbReference type="OrthoDB" id="2143914at2759"/>
<evidence type="ECO:0000256" key="6">
    <source>
        <dbReference type="ARBA" id="ARBA00023242"/>
    </source>
</evidence>
<feature type="domain" description="HTH myb-type" evidence="8">
    <location>
        <begin position="9"/>
        <end position="66"/>
    </location>
</feature>
<dbReference type="CDD" id="cd00167">
    <property type="entry name" value="SANT"/>
    <property type="match status" value="1"/>
</dbReference>
<keyword evidence="5" id="KW-0804">Transcription</keyword>
<dbReference type="InterPro" id="IPR009057">
    <property type="entry name" value="Homeodomain-like_sf"/>
</dbReference>
<dbReference type="InterPro" id="IPR017930">
    <property type="entry name" value="Myb_dom"/>
</dbReference>
<organism evidence="9 10">
    <name type="scientific">Carex littledalei</name>
    <dbReference type="NCBI Taxonomy" id="544730"/>
    <lineage>
        <taxon>Eukaryota</taxon>
        <taxon>Viridiplantae</taxon>
        <taxon>Streptophyta</taxon>
        <taxon>Embryophyta</taxon>
        <taxon>Tracheophyta</taxon>
        <taxon>Spermatophyta</taxon>
        <taxon>Magnoliopsida</taxon>
        <taxon>Liliopsida</taxon>
        <taxon>Poales</taxon>
        <taxon>Cyperaceae</taxon>
        <taxon>Cyperoideae</taxon>
        <taxon>Cariceae</taxon>
        <taxon>Carex</taxon>
        <taxon>Carex subgen. Euthyceras</taxon>
    </lineage>
</organism>
<comment type="subcellular location">
    <subcellularLocation>
        <location evidence="1">Nucleus</location>
    </subcellularLocation>
</comment>
<dbReference type="PROSITE" id="PS50090">
    <property type="entry name" value="MYB_LIKE"/>
    <property type="match status" value="1"/>
</dbReference>
<dbReference type="InterPro" id="IPR015495">
    <property type="entry name" value="Myb_TF_plants"/>
</dbReference>
<evidence type="ECO:0000256" key="4">
    <source>
        <dbReference type="ARBA" id="ARBA00023125"/>
    </source>
</evidence>
<dbReference type="FunFam" id="1.10.10.60:FF:000069">
    <property type="entry name" value="MYB transcription factor"/>
    <property type="match status" value="1"/>
</dbReference>
<dbReference type="PANTHER" id="PTHR47999">
    <property type="entry name" value="TRANSCRIPTION FACTOR MYB8-RELATED-RELATED"/>
    <property type="match status" value="1"/>
</dbReference>
<evidence type="ECO:0000256" key="2">
    <source>
        <dbReference type="ARBA" id="ARBA00022737"/>
    </source>
</evidence>
<dbReference type="GO" id="GO:0000976">
    <property type="term" value="F:transcription cis-regulatory region binding"/>
    <property type="evidence" value="ECO:0007669"/>
    <property type="project" value="UniProtKB-ARBA"/>
</dbReference>
<accession>A0A833QDU3</accession>
<dbReference type="Proteomes" id="UP000623129">
    <property type="component" value="Unassembled WGS sequence"/>
</dbReference>
<name>A0A833QDU3_9POAL</name>
<gene>
    <name evidence="9" type="ORF">FCM35_KLT11142</name>
</gene>
<feature type="domain" description="Myb-like" evidence="7">
    <location>
        <begin position="9"/>
        <end position="62"/>
    </location>
</feature>
<proteinExistence type="predicted"/>
<keyword evidence="10" id="KW-1185">Reference proteome</keyword>
<dbReference type="AlphaFoldDB" id="A0A833QDU3"/>